<dbReference type="RefSeq" id="WP_174812418.1">
    <property type="nucleotide sequence ID" value="NZ_CP054609.1"/>
</dbReference>
<comment type="caution">
    <text evidence="1">The sequence shown here is derived from an EMBL/GenBank/DDBJ whole genome shotgun (WGS) entry which is preliminary data.</text>
</comment>
<reference evidence="1 2" key="1">
    <citation type="submission" date="2018-05" db="EMBL/GenBank/DDBJ databases">
        <title>Genomic Encyclopedia of Type Strains, Phase III (KMG-III): the genomes of soil and plant-associated and newly described type strains.</title>
        <authorList>
            <person name="Whitman W."/>
        </authorList>
    </citation>
    <scope>NUCLEOTIDE SEQUENCE [LARGE SCALE GENOMIC DNA]</scope>
    <source>
        <strain evidence="1 2">CECT 5696</strain>
    </source>
</reference>
<proteinExistence type="predicted"/>
<organism evidence="1 2">
    <name type="scientific">Paenibacillus cellulosilyticus</name>
    <dbReference type="NCBI Taxonomy" id="375489"/>
    <lineage>
        <taxon>Bacteria</taxon>
        <taxon>Bacillati</taxon>
        <taxon>Bacillota</taxon>
        <taxon>Bacilli</taxon>
        <taxon>Bacillales</taxon>
        <taxon>Paenibacillaceae</taxon>
        <taxon>Paenibacillus</taxon>
    </lineage>
</organism>
<gene>
    <name evidence="1" type="ORF">DFQ01_103189</name>
</gene>
<name>A0A2V2YX09_9BACL</name>
<keyword evidence="2" id="KW-1185">Reference proteome</keyword>
<evidence type="ECO:0000313" key="2">
    <source>
        <dbReference type="Proteomes" id="UP000246635"/>
    </source>
</evidence>
<accession>A0A2V2YX09</accession>
<dbReference type="EMBL" id="QGTQ01000003">
    <property type="protein sequence ID" value="PWW06287.1"/>
    <property type="molecule type" value="Genomic_DNA"/>
</dbReference>
<sequence>MRKQVYVMAFYRCEVCEDVYAIDGGVTEEPACPYCGQTYCKHLKDQEISLPAKIKRIK</sequence>
<protein>
    <submittedName>
        <fullName evidence="1">Uncharacterized protein</fullName>
    </submittedName>
</protein>
<evidence type="ECO:0000313" key="1">
    <source>
        <dbReference type="EMBL" id="PWW06287.1"/>
    </source>
</evidence>
<dbReference type="AlphaFoldDB" id="A0A2V2YX09"/>
<dbReference type="Proteomes" id="UP000246635">
    <property type="component" value="Unassembled WGS sequence"/>
</dbReference>